<dbReference type="InterPro" id="IPR027417">
    <property type="entry name" value="P-loop_NTPase"/>
</dbReference>
<dbReference type="PANTHER" id="PTHR11472">
    <property type="entry name" value="DNA REPAIR DEAD HELICASE RAD3/XP-D SUBFAMILY MEMBER"/>
    <property type="match status" value="1"/>
</dbReference>
<dbReference type="EMBL" id="JBFDAA010000003">
    <property type="protein sequence ID" value="KAL1138858.1"/>
    <property type="molecule type" value="Genomic_DNA"/>
</dbReference>
<accession>A0ABD0YS96</accession>
<comment type="cofactor">
    <cofactor evidence="1">
        <name>[4Fe-4S] cluster</name>
        <dbReference type="ChEBI" id="CHEBI:49883"/>
    </cofactor>
</comment>
<evidence type="ECO:0000256" key="5">
    <source>
        <dbReference type="ARBA" id="ARBA00022741"/>
    </source>
</evidence>
<keyword evidence="11" id="KW-0413">Isomerase</keyword>
<protein>
    <recommendedName>
        <fullName evidence="13">DNA 5'-3' helicase</fullName>
        <ecNumber evidence="13">5.6.2.3</ecNumber>
    </recommendedName>
</protein>
<sequence length="448" mass="50149">MIIGGKPGCNPAESSLKATDSKLHTISEFIIHSEIDNYNLYKLLEFCKQSKITHKLHGFAEKYTPVVSAARKPAPQSGIRAFLKEISNKNNTKNSSQQVEEKGEIIQAQPLVHILALLECLTSHNSDGRIVCTRQPTVGKATIKYLLLNPAPMFAEIMEKARSVILAGGTMQPVSEFTQQLFQVPETSRFTMFSCGHVIPRENILPLVLCQGPSGTTFDFSFQSRSSQAVLNEFGRLLGNICNIIPGGVVCFFPSYEYENEVYQHLDKNGTMEKISLKKRVFREPKKSSQVDSVLLDYAKTINQAKKNLLMNYIFSLGGKLSEGLNFSDELGRCVMVVGMPYPNIKSPELQEKMSYLERHVGVGAGRIHYENLCMKAVNQSIGRAVRHIGDYAAMLLVDHRYAKENICKQLPTWIAESLQIQERFGPAIGQIVKVGIKFQYFTILSLF</sequence>
<dbReference type="GO" id="GO:0051536">
    <property type="term" value="F:iron-sulfur cluster binding"/>
    <property type="evidence" value="ECO:0007669"/>
    <property type="project" value="UniProtKB-KW"/>
</dbReference>
<evidence type="ECO:0000256" key="3">
    <source>
        <dbReference type="ARBA" id="ARBA00008435"/>
    </source>
</evidence>
<proteinExistence type="inferred from homology"/>
<dbReference type="GO" id="GO:0005524">
    <property type="term" value="F:ATP binding"/>
    <property type="evidence" value="ECO:0007669"/>
    <property type="project" value="UniProtKB-KW"/>
</dbReference>
<evidence type="ECO:0000256" key="7">
    <source>
        <dbReference type="ARBA" id="ARBA00022806"/>
    </source>
</evidence>
<dbReference type="FunFam" id="3.40.50.300:FF:001372">
    <property type="entry name" value="ATP-dependent DNA helicase chl1"/>
    <property type="match status" value="1"/>
</dbReference>
<evidence type="ECO:0000256" key="11">
    <source>
        <dbReference type="ARBA" id="ARBA00023235"/>
    </source>
</evidence>
<dbReference type="GO" id="GO:0016787">
    <property type="term" value="F:hydrolase activity"/>
    <property type="evidence" value="ECO:0007669"/>
    <property type="project" value="UniProtKB-KW"/>
</dbReference>
<dbReference type="PANTHER" id="PTHR11472:SF41">
    <property type="entry name" value="ATP-DEPENDENT DNA HELICASE DDX11-RELATED"/>
    <property type="match status" value="1"/>
</dbReference>
<keyword evidence="12" id="KW-0539">Nucleus</keyword>
<keyword evidence="5" id="KW-0547">Nucleotide-binding</keyword>
<keyword evidence="4" id="KW-0479">Metal-binding</keyword>
<evidence type="ECO:0000256" key="13">
    <source>
        <dbReference type="ARBA" id="ARBA00044969"/>
    </source>
</evidence>
<evidence type="ECO:0000256" key="1">
    <source>
        <dbReference type="ARBA" id="ARBA00001966"/>
    </source>
</evidence>
<dbReference type="GO" id="GO:0005634">
    <property type="term" value="C:nucleus"/>
    <property type="evidence" value="ECO:0007669"/>
    <property type="project" value="UniProtKB-SubCell"/>
</dbReference>
<dbReference type="InterPro" id="IPR045028">
    <property type="entry name" value="DinG/Rad3-like"/>
</dbReference>
<evidence type="ECO:0000256" key="14">
    <source>
        <dbReference type="ARBA" id="ARBA00048954"/>
    </source>
</evidence>
<keyword evidence="10" id="KW-0411">Iron-sulfur</keyword>
<keyword evidence="9" id="KW-0408">Iron</keyword>
<reference evidence="16 17" key="1">
    <citation type="submission" date="2024-07" db="EMBL/GenBank/DDBJ databases">
        <title>Chromosome-level genome assembly of the water stick insect Ranatra chinensis (Heteroptera: Nepidae).</title>
        <authorList>
            <person name="Liu X."/>
        </authorList>
    </citation>
    <scope>NUCLEOTIDE SEQUENCE [LARGE SCALE GENOMIC DNA]</scope>
    <source>
        <strain evidence="16">Cailab_2021Rc</strain>
        <tissue evidence="16">Muscle</tissue>
    </source>
</reference>
<dbReference type="Gene3D" id="3.40.50.300">
    <property type="entry name" value="P-loop containing nucleotide triphosphate hydrolases"/>
    <property type="match status" value="1"/>
</dbReference>
<evidence type="ECO:0000256" key="9">
    <source>
        <dbReference type="ARBA" id="ARBA00023004"/>
    </source>
</evidence>
<evidence type="ECO:0000256" key="4">
    <source>
        <dbReference type="ARBA" id="ARBA00022723"/>
    </source>
</evidence>
<comment type="caution">
    <text evidence="16">The sequence shown here is derived from an EMBL/GenBank/DDBJ whole genome shotgun (WGS) entry which is preliminary data.</text>
</comment>
<evidence type="ECO:0000313" key="17">
    <source>
        <dbReference type="Proteomes" id="UP001558652"/>
    </source>
</evidence>
<evidence type="ECO:0000256" key="6">
    <source>
        <dbReference type="ARBA" id="ARBA00022801"/>
    </source>
</evidence>
<gene>
    <name evidence="16" type="ORF">AAG570_008920</name>
</gene>
<feature type="domain" description="ATP-dependent helicase C-terminal" evidence="15">
    <location>
        <begin position="256"/>
        <end position="404"/>
    </location>
</feature>
<keyword evidence="7" id="KW-0347">Helicase</keyword>
<evidence type="ECO:0000259" key="15">
    <source>
        <dbReference type="SMART" id="SM00491"/>
    </source>
</evidence>
<evidence type="ECO:0000256" key="10">
    <source>
        <dbReference type="ARBA" id="ARBA00023014"/>
    </source>
</evidence>
<evidence type="ECO:0000256" key="8">
    <source>
        <dbReference type="ARBA" id="ARBA00022840"/>
    </source>
</evidence>
<dbReference type="AlphaFoldDB" id="A0ABD0YS96"/>
<comment type="subcellular location">
    <subcellularLocation>
        <location evidence="2">Nucleus</location>
    </subcellularLocation>
</comment>
<dbReference type="SMART" id="SM00491">
    <property type="entry name" value="HELICc2"/>
    <property type="match status" value="1"/>
</dbReference>
<dbReference type="Pfam" id="PF13307">
    <property type="entry name" value="Helicase_C_2"/>
    <property type="match status" value="1"/>
</dbReference>
<keyword evidence="17" id="KW-1185">Reference proteome</keyword>
<dbReference type="NCBIfam" id="TIGR00604">
    <property type="entry name" value="rad3"/>
    <property type="match status" value="1"/>
</dbReference>
<dbReference type="GO" id="GO:0043139">
    <property type="term" value="F:5'-3' DNA helicase activity"/>
    <property type="evidence" value="ECO:0007669"/>
    <property type="project" value="UniProtKB-EC"/>
</dbReference>
<evidence type="ECO:0000256" key="12">
    <source>
        <dbReference type="ARBA" id="ARBA00023242"/>
    </source>
</evidence>
<evidence type="ECO:0000313" key="16">
    <source>
        <dbReference type="EMBL" id="KAL1138858.1"/>
    </source>
</evidence>
<dbReference type="EC" id="5.6.2.3" evidence="13"/>
<keyword evidence="8" id="KW-0067">ATP-binding</keyword>
<name>A0ABD0YS96_9HEMI</name>
<dbReference type="CDD" id="cd18788">
    <property type="entry name" value="SF2_C_XPD"/>
    <property type="match status" value="1"/>
</dbReference>
<dbReference type="GO" id="GO:0046872">
    <property type="term" value="F:metal ion binding"/>
    <property type="evidence" value="ECO:0007669"/>
    <property type="project" value="UniProtKB-KW"/>
</dbReference>
<keyword evidence="6" id="KW-0378">Hydrolase</keyword>
<evidence type="ECO:0000256" key="2">
    <source>
        <dbReference type="ARBA" id="ARBA00004123"/>
    </source>
</evidence>
<organism evidence="16 17">
    <name type="scientific">Ranatra chinensis</name>
    <dbReference type="NCBI Taxonomy" id="642074"/>
    <lineage>
        <taxon>Eukaryota</taxon>
        <taxon>Metazoa</taxon>
        <taxon>Ecdysozoa</taxon>
        <taxon>Arthropoda</taxon>
        <taxon>Hexapoda</taxon>
        <taxon>Insecta</taxon>
        <taxon>Pterygota</taxon>
        <taxon>Neoptera</taxon>
        <taxon>Paraneoptera</taxon>
        <taxon>Hemiptera</taxon>
        <taxon>Heteroptera</taxon>
        <taxon>Panheteroptera</taxon>
        <taxon>Nepomorpha</taxon>
        <taxon>Nepidae</taxon>
        <taxon>Ranatrinae</taxon>
        <taxon>Ranatra</taxon>
    </lineage>
</organism>
<dbReference type="InterPro" id="IPR013020">
    <property type="entry name" value="Rad3/Chl1-like"/>
</dbReference>
<comment type="catalytic activity">
    <reaction evidence="14">
        <text>ATP + H2O = ADP + phosphate + H(+)</text>
        <dbReference type="Rhea" id="RHEA:13065"/>
        <dbReference type="ChEBI" id="CHEBI:15377"/>
        <dbReference type="ChEBI" id="CHEBI:15378"/>
        <dbReference type="ChEBI" id="CHEBI:30616"/>
        <dbReference type="ChEBI" id="CHEBI:43474"/>
        <dbReference type="ChEBI" id="CHEBI:456216"/>
        <dbReference type="EC" id="5.6.2.3"/>
    </reaction>
</comment>
<comment type="similarity">
    <text evidence="3">Belongs to the DEAD box helicase family. DEAH subfamily. DDX11/CHL1 sub-subfamily.</text>
</comment>
<dbReference type="InterPro" id="IPR006555">
    <property type="entry name" value="ATP-dep_Helicase_C"/>
</dbReference>
<dbReference type="Proteomes" id="UP001558652">
    <property type="component" value="Unassembled WGS sequence"/>
</dbReference>